<dbReference type="Gene3D" id="3.80.10.10">
    <property type="entry name" value="Ribonuclease Inhibitor"/>
    <property type="match status" value="4"/>
</dbReference>
<dbReference type="GeneID" id="74306520"/>
<proteinExistence type="predicted"/>
<dbReference type="EMBL" id="CP096115">
    <property type="protein sequence ID" value="UUX93008.1"/>
    <property type="molecule type" value="Genomic_DNA"/>
</dbReference>
<dbReference type="SUPFAM" id="SSF52058">
    <property type="entry name" value="L domain-like"/>
    <property type="match status" value="1"/>
</dbReference>
<dbReference type="PANTHER" id="PTHR45661:SF3">
    <property type="entry name" value="IG-LIKE DOMAIN-CONTAINING PROTEIN"/>
    <property type="match status" value="1"/>
</dbReference>
<name>A0A9E7PML6_9EURY</name>
<dbReference type="InterPro" id="IPR032675">
    <property type="entry name" value="LRR_dom_sf"/>
</dbReference>
<keyword evidence="2" id="KW-1185">Reference proteome</keyword>
<organism evidence="1 2">
    <name type="scientific">Methanoplanus endosymbiosus</name>
    <dbReference type="NCBI Taxonomy" id="33865"/>
    <lineage>
        <taxon>Archaea</taxon>
        <taxon>Methanobacteriati</taxon>
        <taxon>Methanobacteriota</taxon>
        <taxon>Stenosarchaea group</taxon>
        <taxon>Methanomicrobia</taxon>
        <taxon>Methanomicrobiales</taxon>
        <taxon>Methanomicrobiaceae</taxon>
        <taxon>Methanoplanus</taxon>
    </lineage>
</organism>
<dbReference type="InterPro" id="IPR053139">
    <property type="entry name" value="Surface_bspA-like"/>
</dbReference>
<evidence type="ECO:0000313" key="2">
    <source>
        <dbReference type="Proteomes" id="UP001060368"/>
    </source>
</evidence>
<gene>
    <name evidence="1" type="ORF">L6E24_02455</name>
</gene>
<dbReference type="Proteomes" id="UP001060368">
    <property type="component" value="Chromosome"/>
</dbReference>
<dbReference type="KEGG" id="mend:L6E24_02455"/>
<evidence type="ECO:0000313" key="1">
    <source>
        <dbReference type="EMBL" id="UUX93008.1"/>
    </source>
</evidence>
<dbReference type="InterPro" id="IPR026906">
    <property type="entry name" value="LRR_5"/>
</dbReference>
<dbReference type="RefSeq" id="WP_257743149.1">
    <property type="nucleotide sequence ID" value="NZ_CP096115.1"/>
</dbReference>
<dbReference type="Pfam" id="PF13306">
    <property type="entry name" value="LRR_5"/>
    <property type="match status" value="4"/>
</dbReference>
<reference evidence="1" key="1">
    <citation type="submission" date="2022-04" db="EMBL/GenBank/DDBJ databases">
        <title>Complete genome of Methanoplanus endosymbiosus DSM 3599.</title>
        <authorList>
            <person name="Chen S.-C."/>
            <person name="You Y.-T."/>
            <person name="Zhou Y.-Z."/>
            <person name="Lai M.-C."/>
        </authorList>
    </citation>
    <scope>NUCLEOTIDE SEQUENCE</scope>
    <source>
        <strain evidence="1">DSM 3599</strain>
    </source>
</reference>
<dbReference type="AlphaFoldDB" id="A0A9E7PML6"/>
<accession>A0A9E7PML6</accession>
<protein>
    <submittedName>
        <fullName evidence="1">Leucine-rich repeat domain-containing protein</fullName>
    </submittedName>
</protein>
<sequence>MANEKIVCDTLFIDMKYVILYHKLGFEETSPDIFEKSFNDGNIVIFSENQNFYYKNKYYPLLDHKDFVILECLNRLLEIGYSSDEIYLNSNYYDIELIQNEIPLLNIICEQWGDDFKGKIDSFQNLKEIPCVIYTSKLSGGLIDVISSIFYRNNIYNHGIFEDGCVPFNFKESDLWNSIQINEYPPDFEVENDVLLKYSGNDENVIIPAGIIKIESGAFWNCTFISTVYIPETVHSIGGDAFVYCTNLLKINLPSSLNEIGDDPFAGCLSIRIENDSDAFILENGVLFDREKKRLIHYNSNNISKDYTIPNTVEWIGKHSFYKCNYLEKVVISENVNFMGNNPFSDCENLILENHSPHFVYENGALLNHDKTLLMHYSKGLKKEKYIIPDTVRTIGRNSFWNCINLRKVVIPESVRQLGYNPFSHCTNLELENHSQFYAENNGILYDRDYKELVCCTNITAQKGVIIPDGLLSIGRNSFSGCESLEKIIIPDSVKTIARGAFSDCTKLKDVTLPKNLESIGEWAFSYCENLKSIEITSSTKTAINSFRGTDVEIIIK</sequence>
<dbReference type="PANTHER" id="PTHR45661">
    <property type="entry name" value="SURFACE ANTIGEN"/>
    <property type="match status" value="1"/>
</dbReference>